<keyword evidence="2" id="KW-0805">Transcription regulation</keyword>
<dbReference type="PANTHER" id="PTHR45996">
    <property type="entry name" value="AGAP001464-PB"/>
    <property type="match status" value="1"/>
</dbReference>
<keyword evidence="7" id="KW-0472">Membrane</keyword>
<evidence type="ECO:0000256" key="5">
    <source>
        <dbReference type="ARBA" id="ARBA00023242"/>
    </source>
</evidence>
<evidence type="ECO:0000313" key="10">
    <source>
        <dbReference type="Proteomes" id="UP000274504"/>
    </source>
</evidence>
<accession>A0A0R3SWC3</accession>
<dbReference type="Proteomes" id="UP000274504">
    <property type="component" value="Unassembled WGS sequence"/>
</dbReference>
<evidence type="ECO:0000256" key="7">
    <source>
        <dbReference type="SAM" id="Phobius"/>
    </source>
</evidence>
<comment type="subcellular location">
    <subcellularLocation>
        <location evidence="1">Endoplasmic reticulum membrane</location>
        <topology evidence="1">Single-pass type II membrane protein</topology>
    </subcellularLocation>
</comment>
<dbReference type="SMART" id="SM00338">
    <property type="entry name" value="BRLZ"/>
    <property type="match status" value="1"/>
</dbReference>
<keyword evidence="7" id="KW-1133">Transmembrane helix</keyword>
<dbReference type="OrthoDB" id="674948at2759"/>
<dbReference type="PROSITE" id="PS50217">
    <property type="entry name" value="BZIP"/>
    <property type="match status" value="1"/>
</dbReference>
<feature type="transmembrane region" description="Helical" evidence="7">
    <location>
        <begin position="432"/>
        <end position="454"/>
    </location>
</feature>
<feature type="coiled-coil region" evidence="6">
    <location>
        <begin position="286"/>
        <end position="327"/>
    </location>
</feature>
<evidence type="ECO:0000256" key="1">
    <source>
        <dbReference type="ARBA" id="ARBA00004648"/>
    </source>
</evidence>
<dbReference type="InterPro" id="IPR046347">
    <property type="entry name" value="bZIP_sf"/>
</dbReference>
<dbReference type="GO" id="GO:0005634">
    <property type="term" value="C:nucleus"/>
    <property type="evidence" value="ECO:0007669"/>
    <property type="project" value="TreeGrafter"/>
</dbReference>
<dbReference type="GO" id="GO:0000978">
    <property type="term" value="F:RNA polymerase II cis-regulatory region sequence-specific DNA binding"/>
    <property type="evidence" value="ECO:0007669"/>
    <property type="project" value="TreeGrafter"/>
</dbReference>
<evidence type="ECO:0000256" key="2">
    <source>
        <dbReference type="ARBA" id="ARBA00023015"/>
    </source>
</evidence>
<proteinExistence type="predicted"/>
<dbReference type="WBParaSite" id="HDID_0000996701-mRNA-1">
    <property type="protein sequence ID" value="HDID_0000996701-mRNA-1"/>
    <property type="gene ID" value="HDID_0000996701"/>
</dbReference>
<keyword evidence="6" id="KW-0175">Coiled coil</keyword>
<feature type="domain" description="BZIP" evidence="8">
    <location>
        <begin position="261"/>
        <end position="324"/>
    </location>
</feature>
<dbReference type="Pfam" id="PF00170">
    <property type="entry name" value="bZIP_1"/>
    <property type="match status" value="1"/>
</dbReference>
<dbReference type="GO" id="GO:0005789">
    <property type="term" value="C:endoplasmic reticulum membrane"/>
    <property type="evidence" value="ECO:0007669"/>
    <property type="project" value="UniProtKB-SubCell"/>
</dbReference>
<dbReference type="STRING" id="6216.A0A0R3SWC3"/>
<keyword evidence="7" id="KW-0812">Transmembrane</keyword>
<keyword evidence="5" id="KW-0539">Nucleus</keyword>
<dbReference type="Gene3D" id="1.20.5.170">
    <property type="match status" value="1"/>
</dbReference>
<evidence type="ECO:0000313" key="9">
    <source>
        <dbReference type="EMBL" id="VDL62427.1"/>
    </source>
</evidence>
<evidence type="ECO:0000256" key="4">
    <source>
        <dbReference type="ARBA" id="ARBA00023163"/>
    </source>
</evidence>
<dbReference type="GO" id="GO:0000981">
    <property type="term" value="F:DNA-binding transcription factor activity, RNA polymerase II-specific"/>
    <property type="evidence" value="ECO:0007669"/>
    <property type="project" value="TreeGrafter"/>
</dbReference>
<reference evidence="9 10" key="2">
    <citation type="submission" date="2018-11" db="EMBL/GenBank/DDBJ databases">
        <authorList>
            <consortium name="Pathogen Informatics"/>
        </authorList>
    </citation>
    <scope>NUCLEOTIDE SEQUENCE [LARGE SCALE GENOMIC DNA]</scope>
</reference>
<dbReference type="InterPro" id="IPR004827">
    <property type="entry name" value="bZIP"/>
</dbReference>
<dbReference type="AlphaFoldDB" id="A0A0R3SWC3"/>
<evidence type="ECO:0000256" key="3">
    <source>
        <dbReference type="ARBA" id="ARBA00023125"/>
    </source>
</evidence>
<dbReference type="EMBL" id="UYSG01011462">
    <property type="protein sequence ID" value="VDL62427.1"/>
    <property type="molecule type" value="Genomic_DNA"/>
</dbReference>
<feature type="transmembrane region" description="Helical" evidence="7">
    <location>
        <begin position="381"/>
        <end position="399"/>
    </location>
</feature>
<evidence type="ECO:0000313" key="11">
    <source>
        <dbReference type="WBParaSite" id="HDID_0000996701-mRNA-1"/>
    </source>
</evidence>
<dbReference type="PANTHER" id="PTHR45996:SF3">
    <property type="entry name" value="CREB-H TRANSCRIPTION FACTOR HOMOLOG LET-607"/>
    <property type="match status" value="1"/>
</dbReference>
<dbReference type="SUPFAM" id="SSF57959">
    <property type="entry name" value="Leucine zipper domain"/>
    <property type="match status" value="1"/>
</dbReference>
<protein>
    <submittedName>
        <fullName evidence="11">BZIP domain-containing protein</fullName>
    </submittedName>
</protein>
<reference evidence="11" key="1">
    <citation type="submission" date="2017-02" db="UniProtKB">
        <authorList>
            <consortium name="WormBaseParasite"/>
        </authorList>
    </citation>
    <scope>IDENTIFICATION</scope>
</reference>
<dbReference type="InterPro" id="IPR051381">
    <property type="entry name" value="CREB_ATF_subfamily"/>
</dbReference>
<dbReference type="PROSITE" id="PS00036">
    <property type="entry name" value="BZIP_BASIC"/>
    <property type="match status" value="1"/>
</dbReference>
<evidence type="ECO:0000259" key="8">
    <source>
        <dbReference type="PROSITE" id="PS50217"/>
    </source>
</evidence>
<evidence type="ECO:0000256" key="6">
    <source>
        <dbReference type="SAM" id="Coils"/>
    </source>
</evidence>
<sequence length="470" mass="52545">MDYEVGSAAFIVPRIGEHISNGLNSLRESFNFEDSHAVNDPPFCSPIFQTVNESSPGDLITFHHQEEVVATNESQNATYVPLFDLGDVDQSDLFSFDIDQIDLSLPPISPRQDNLSSAFDFKPEFDFPDISLPDNLMDLLDEHQPEDSSVQVHDNASFTNTSSEPQGWNTFNAESTSLCMSDLEFDDEDIEDFVEKKPLAVRKSRQKSSKVNPSVCLHNEDLAHGKPGQRLILTAEERRLLVQMGQHIPTHFPLTRGEERSIRTMRRKIRNKLSAKASRARRQEYVSSLESQVSNCQKENQRLKSRIRKLEETNDGLVATLRSARSQINQLLKGTCTAAANGFGLNRRSTSKLQPLLPLTIPRQGTNANQSRIMMKSGKPASLLLVALMILASATVVPLPGLETHPEEAVALKSDVASNDQSVLPGKSPHKFLIIIGSYFIFYSLPPSLVLNLCRNNFEVEEFDFCQEIC</sequence>
<keyword evidence="3" id="KW-0238">DNA-binding</keyword>
<gene>
    <name evidence="9" type="ORF">HDID_LOCUS9965</name>
</gene>
<dbReference type="CDD" id="cd14689">
    <property type="entry name" value="bZIP_CREB3"/>
    <property type="match status" value="1"/>
</dbReference>
<organism evidence="11">
    <name type="scientific">Hymenolepis diminuta</name>
    <name type="common">Rat tapeworm</name>
    <dbReference type="NCBI Taxonomy" id="6216"/>
    <lineage>
        <taxon>Eukaryota</taxon>
        <taxon>Metazoa</taxon>
        <taxon>Spiralia</taxon>
        <taxon>Lophotrochozoa</taxon>
        <taxon>Platyhelminthes</taxon>
        <taxon>Cestoda</taxon>
        <taxon>Eucestoda</taxon>
        <taxon>Cyclophyllidea</taxon>
        <taxon>Hymenolepididae</taxon>
        <taxon>Hymenolepis</taxon>
    </lineage>
</organism>
<name>A0A0R3SWC3_HYMDI</name>
<keyword evidence="4" id="KW-0804">Transcription</keyword>